<protein>
    <submittedName>
        <fullName evidence="2">U36-Theraphotoxin-Sfo1a_1</fullName>
    </submittedName>
</protein>
<reference evidence="2" key="1">
    <citation type="submission" date="2017-03" db="EMBL/GenBank/DDBJ databases">
        <authorList>
            <person name="QRISCLOUD D."/>
        </authorList>
    </citation>
    <scope>NUCLEOTIDE SEQUENCE</scope>
</reference>
<evidence type="ECO:0000256" key="1">
    <source>
        <dbReference type="SAM" id="SignalP"/>
    </source>
</evidence>
<feature type="chain" id="PRO_5019855436" evidence="1">
    <location>
        <begin position="21"/>
        <end position="117"/>
    </location>
</feature>
<evidence type="ECO:0000313" key="2">
    <source>
        <dbReference type="EMBL" id="SMD29795.1"/>
    </source>
</evidence>
<keyword evidence="1" id="KW-0732">Signal</keyword>
<feature type="signal peptide" evidence="1">
    <location>
        <begin position="1"/>
        <end position="20"/>
    </location>
</feature>
<accession>A0A482ZAQ7</accession>
<dbReference type="AlphaFoldDB" id="A0A482ZAQ7"/>
<sequence length="117" mass="13358">MNAILVVALLCTLAVHLTVCQKTPPTRRPEPCRFDHCHMPKIPGCCEFYEAFRKEMDALKQDPTQSCKRFTDTEQQHECKMQKILTARSKVEPSEQCKKRMEEFVEGTPPSTTTVAA</sequence>
<organism evidence="2">
    <name type="scientific">Selenotholus foelschei</name>
    <dbReference type="NCBI Taxonomy" id="1905327"/>
    <lineage>
        <taxon>Eukaryota</taxon>
        <taxon>Metazoa</taxon>
        <taxon>Ecdysozoa</taxon>
        <taxon>Arthropoda</taxon>
        <taxon>Chelicerata</taxon>
        <taxon>Arachnida</taxon>
        <taxon>Araneae</taxon>
        <taxon>Mygalomorphae</taxon>
        <taxon>Avicularoidea</taxon>
        <taxon>Theraphosidae</taxon>
        <taxon>Selenotholus</taxon>
    </lineage>
</organism>
<name>A0A482ZAQ7_9ARAC</name>
<proteinExistence type="predicted"/>
<reference evidence="2" key="2">
    <citation type="submission" date="2019-04" db="EMBL/GenBank/DDBJ databases">
        <title>Unravelling the molecular evolution of spider venoms.</title>
        <authorList>
            <person name="Pineda S."/>
        </authorList>
    </citation>
    <scope>NUCLEOTIDE SEQUENCE</scope>
</reference>
<dbReference type="EMBL" id="HAGO01000107">
    <property type="protein sequence ID" value="SMD29795.1"/>
    <property type="molecule type" value="Transcribed_RNA"/>
</dbReference>